<gene>
    <name evidence="2" type="ORF">N7472_010478</name>
</gene>
<evidence type="ECO:0000313" key="2">
    <source>
        <dbReference type="EMBL" id="KAJ5185638.1"/>
    </source>
</evidence>
<dbReference type="AlphaFoldDB" id="A0A9W9IV72"/>
<evidence type="ECO:0000256" key="1">
    <source>
        <dbReference type="SAM" id="MobiDB-lite"/>
    </source>
</evidence>
<accession>A0A9W9IV72</accession>
<dbReference type="Proteomes" id="UP001150879">
    <property type="component" value="Unassembled WGS sequence"/>
</dbReference>
<dbReference type="EMBL" id="JAPQKP010000006">
    <property type="protein sequence ID" value="KAJ5185638.1"/>
    <property type="molecule type" value="Genomic_DNA"/>
</dbReference>
<sequence>MGVGLVAKLDIQPAGELTGNVNTGSRLLSARSTAISSSQGETEVGRVPDDSATRDDTIKVVHGCQQWDHNTRRIKEDVK</sequence>
<reference evidence="2" key="1">
    <citation type="submission" date="2022-11" db="EMBL/GenBank/DDBJ databases">
        <authorList>
            <person name="Petersen C."/>
        </authorList>
    </citation>
    <scope>NUCLEOTIDE SEQUENCE</scope>
    <source>
        <strain evidence="2">IBT 16849</strain>
    </source>
</reference>
<comment type="caution">
    <text evidence="2">The sequence shown here is derived from an EMBL/GenBank/DDBJ whole genome shotgun (WGS) entry which is preliminary data.</text>
</comment>
<keyword evidence="3" id="KW-1185">Reference proteome</keyword>
<reference evidence="2" key="2">
    <citation type="journal article" date="2023" name="IMA Fungus">
        <title>Comparative genomic study of the Penicillium genus elucidates a diverse pangenome and 15 lateral gene transfer events.</title>
        <authorList>
            <person name="Petersen C."/>
            <person name="Sorensen T."/>
            <person name="Nielsen M.R."/>
            <person name="Sondergaard T.E."/>
            <person name="Sorensen J.L."/>
            <person name="Fitzpatrick D.A."/>
            <person name="Frisvad J.C."/>
            <person name="Nielsen K.L."/>
        </authorList>
    </citation>
    <scope>NUCLEOTIDE SEQUENCE</scope>
    <source>
        <strain evidence="2">IBT 16849</strain>
    </source>
</reference>
<proteinExistence type="predicted"/>
<evidence type="ECO:0000313" key="3">
    <source>
        <dbReference type="Proteomes" id="UP001150879"/>
    </source>
</evidence>
<feature type="compositionally biased region" description="Basic and acidic residues" evidence="1">
    <location>
        <begin position="43"/>
        <end position="55"/>
    </location>
</feature>
<organism evidence="2 3">
    <name type="scientific">Penicillium cf. griseofulvum</name>
    <dbReference type="NCBI Taxonomy" id="2972120"/>
    <lineage>
        <taxon>Eukaryota</taxon>
        <taxon>Fungi</taxon>
        <taxon>Dikarya</taxon>
        <taxon>Ascomycota</taxon>
        <taxon>Pezizomycotina</taxon>
        <taxon>Eurotiomycetes</taxon>
        <taxon>Eurotiomycetidae</taxon>
        <taxon>Eurotiales</taxon>
        <taxon>Aspergillaceae</taxon>
        <taxon>Penicillium</taxon>
    </lineage>
</organism>
<protein>
    <submittedName>
        <fullName evidence="2">Uncharacterized protein</fullName>
    </submittedName>
</protein>
<name>A0A9W9IV72_9EURO</name>
<feature type="compositionally biased region" description="Polar residues" evidence="1">
    <location>
        <begin position="32"/>
        <end position="41"/>
    </location>
</feature>
<feature type="region of interest" description="Disordered" evidence="1">
    <location>
        <begin position="32"/>
        <end position="55"/>
    </location>
</feature>